<dbReference type="InterPro" id="IPR036291">
    <property type="entry name" value="NAD(P)-bd_dom_sf"/>
</dbReference>
<reference evidence="3" key="1">
    <citation type="journal article" date="2019" name="Int. J. Syst. Evol. Microbiol.">
        <title>The Global Catalogue of Microorganisms (GCM) 10K type strain sequencing project: providing services to taxonomists for standard genome sequencing and annotation.</title>
        <authorList>
            <consortium name="The Broad Institute Genomics Platform"/>
            <consortium name="The Broad Institute Genome Sequencing Center for Infectious Disease"/>
            <person name="Wu L."/>
            <person name="Ma J."/>
        </authorList>
    </citation>
    <scope>NUCLEOTIDE SEQUENCE [LARGE SCALE GENOMIC DNA]</scope>
    <source>
        <strain evidence="3">JCM 17939</strain>
    </source>
</reference>
<evidence type="ECO:0000313" key="3">
    <source>
        <dbReference type="Proteomes" id="UP001501442"/>
    </source>
</evidence>
<organism evidence="2 3">
    <name type="scientific">Actinoallomurus vinaceus</name>
    <dbReference type="NCBI Taxonomy" id="1080074"/>
    <lineage>
        <taxon>Bacteria</taxon>
        <taxon>Bacillati</taxon>
        <taxon>Actinomycetota</taxon>
        <taxon>Actinomycetes</taxon>
        <taxon>Streptosporangiales</taxon>
        <taxon>Thermomonosporaceae</taxon>
        <taxon>Actinoallomurus</taxon>
    </lineage>
</organism>
<evidence type="ECO:0000256" key="1">
    <source>
        <dbReference type="SAM" id="MobiDB-lite"/>
    </source>
</evidence>
<evidence type="ECO:0008006" key="4">
    <source>
        <dbReference type="Google" id="ProtNLM"/>
    </source>
</evidence>
<feature type="compositionally biased region" description="Basic and acidic residues" evidence="1">
    <location>
        <begin position="26"/>
        <end position="38"/>
    </location>
</feature>
<dbReference type="EMBL" id="BAABHK010000003">
    <property type="protein sequence ID" value="GAA4624457.1"/>
    <property type="molecule type" value="Genomic_DNA"/>
</dbReference>
<gene>
    <name evidence="2" type="ORF">GCM10023196_024670</name>
</gene>
<dbReference type="SUPFAM" id="SSF51735">
    <property type="entry name" value="NAD(P)-binding Rossmann-fold domains"/>
    <property type="match status" value="1"/>
</dbReference>
<name>A0ABP8U8M5_9ACTN</name>
<accession>A0ABP8U8M5</accession>
<comment type="caution">
    <text evidence="2">The sequence shown here is derived from an EMBL/GenBank/DDBJ whole genome shotgun (WGS) entry which is preliminary data.</text>
</comment>
<sequence>MYIGMDATVGSRTARRNRFSARGARRREEVHDRRADRGPELTRRVGRALPAGRWGRPEDVARLVRWPVSDESAWITGQVIDSEAAAAAGSCDAPVTLRDG</sequence>
<feature type="region of interest" description="Disordered" evidence="1">
    <location>
        <begin position="14"/>
        <end position="38"/>
    </location>
</feature>
<dbReference type="Gene3D" id="3.40.50.720">
    <property type="entry name" value="NAD(P)-binding Rossmann-like Domain"/>
    <property type="match status" value="1"/>
</dbReference>
<protein>
    <recommendedName>
        <fullName evidence="4">SDR family oxidoreductase</fullName>
    </recommendedName>
</protein>
<dbReference type="Proteomes" id="UP001501442">
    <property type="component" value="Unassembled WGS sequence"/>
</dbReference>
<proteinExistence type="predicted"/>
<keyword evidence="3" id="KW-1185">Reference proteome</keyword>
<feature type="compositionally biased region" description="Basic residues" evidence="1">
    <location>
        <begin position="14"/>
        <end position="25"/>
    </location>
</feature>
<evidence type="ECO:0000313" key="2">
    <source>
        <dbReference type="EMBL" id="GAA4624457.1"/>
    </source>
</evidence>